<proteinExistence type="predicted"/>
<sequence>MNDSIKWLETLNKITGIAQTGLHYSKDVYDKERYEQLLGHIEYLLELKEIKTENFIKNVLQDVGYATPKLDVRAVVFKENKLLLAKEIGDGRWSVPGGWADVGYSASENAEKEVLEETGLRVKAIKLLALTDRTKHPHPPMFLHVYKAFFWCEIIDGELTPSIETPEVGFFGRDELPPISTARVTEEQIQQFFDYLELIPEVTQFD</sequence>
<dbReference type="PROSITE" id="PS51462">
    <property type="entry name" value="NUDIX"/>
    <property type="match status" value="1"/>
</dbReference>
<comment type="caution">
    <text evidence="2">The sequence shown here is derived from an EMBL/GenBank/DDBJ whole genome shotgun (WGS) entry which is preliminary data.</text>
</comment>
<dbReference type="PANTHER" id="PTHR43736">
    <property type="entry name" value="ADP-RIBOSE PYROPHOSPHATASE"/>
    <property type="match status" value="1"/>
</dbReference>
<evidence type="ECO:0000313" key="2">
    <source>
        <dbReference type="EMBL" id="KHN66830.1"/>
    </source>
</evidence>
<accession>A0A0B2UD51</accession>
<dbReference type="SUPFAM" id="SSF55811">
    <property type="entry name" value="Nudix"/>
    <property type="match status" value="1"/>
</dbReference>
<dbReference type="Proteomes" id="UP000031012">
    <property type="component" value="Unassembled WGS sequence"/>
</dbReference>
<reference evidence="2 3" key="1">
    <citation type="submission" date="2014-03" db="EMBL/GenBank/DDBJ databases">
        <title>Genome sequence of the diesel-degrader and plant-growth promoter Acinetobacter oleivorans PF-1 isolated from the roots of poplar tree.</title>
        <authorList>
            <person name="Gkorezis P."/>
            <person name="van Hamme J."/>
            <person name="Rineau F."/>
            <person name="Vangronsveld J."/>
            <person name="Francetti A."/>
        </authorList>
    </citation>
    <scope>NUCLEOTIDE SEQUENCE [LARGE SCALE GENOMIC DNA]</scope>
    <source>
        <strain evidence="2 3">PF1</strain>
    </source>
</reference>
<dbReference type="GO" id="GO:0003824">
    <property type="term" value="F:catalytic activity"/>
    <property type="evidence" value="ECO:0007669"/>
    <property type="project" value="UniProtKB-ARBA"/>
</dbReference>
<dbReference type="InterPro" id="IPR059176">
    <property type="entry name" value="UDP-X_N"/>
</dbReference>
<dbReference type="Gene3D" id="6.10.250.1120">
    <property type="match status" value="1"/>
</dbReference>
<dbReference type="AlphaFoldDB" id="A0A0B2UD51"/>
<evidence type="ECO:0000259" key="1">
    <source>
        <dbReference type="PROSITE" id="PS51462"/>
    </source>
</evidence>
<organism evidence="2 3">
    <name type="scientific">Acinetobacter oleivorans</name>
    <dbReference type="NCBI Taxonomy" id="1148157"/>
    <lineage>
        <taxon>Bacteria</taxon>
        <taxon>Pseudomonadati</taxon>
        <taxon>Pseudomonadota</taxon>
        <taxon>Gammaproteobacteria</taxon>
        <taxon>Moraxellales</taxon>
        <taxon>Moraxellaceae</taxon>
        <taxon>Acinetobacter</taxon>
    </lineage>
</organism>
<feature type="domain" description="Nudix hydrolase" evidence="1">
    <location>
        <begin position="67"/>
        <end position="193"/>
    </location>
</feature>
<gene>
    <name evidence="2" type="ORF">DH17_16920</name>
</gene>
<dbReference type="Pfam" id="PF00293">
    <property type="entry name" value="NUDIX"/>
    <property type="match status" value="1"/>
</dbReference>
<name>A0A0B2UD51_9GAMM</name>
<dbReference type="Gene3D" id="3.90.79.10">
    <property type="entry name" value="Nucleoside Triphosphate Pyrophosphohydrolase"/>
    <property type="match status" value="1"/>
</dbReference>
<protein>
    <submittedName>
        <fullName evidence="2">ADP-ribose pyrophosphatase</fullName>
    </submittedName>
</protein>
<evidence type="ECO:0000313" key="3">
    <source>
        <dbReference type="Proteomes" id="UP000031012"/>
    </source>
</evidence>
<dbReference type="CDD" id="cd04672">
    <property type="entry name" value="NUDIX_CDP-Chase_like"/>
    <property type="match status" value="1"/>
</dbReference>
<dbReference type="Pfam" id="PF12535">
    <property type="entry name" value="Nudix_N"/>
    <property type="match status" value="1"/>
</dbReference>
<dbReference type="EMBL" id="JHQK01000007">
    <property type="protein sequence ID" value="KHN66830.1"/>
    <property type="molecule type" value="Genomic_DNA"/>
</dbReference>
<dbReference type="InterPro" id="IPR000086">
    <property type="entry name" value="NUDIX_hydrolase_dom"/>
</dbReference>
<dbReference type="InterPro" id="IPR015797">
    <property type="entry name" value="NUDIX_hydrolase-like_dom_sf"/>
</dbReference>
<dbReference type="PANTHER" id="PTHR43736:SF1">
    <property type="entry name" value="DIHYDRONEOPTERIN TRIPHOSPHATE DIPHOSPHATASE"/>
    <property type="match status" value="1"/>
</dbReference>